<sequence>MSGLRIRTSPPPVIFNEESTSTGLFSTPLVEILIVNHSIDPNTGAHTQTIESIWSKLKRMMIKKFIGLNVDNDRYDDYPQELCSACSLEAEPKLVICFET</sequence>
<proteinExistence type="predicted"/>
<accession>A0A914E953</accession>
<name>A0A914E953_9BILA</name>
<evidence type="ECO:0000313" key="2">
    <source>
        <dbReference type="WBParaSite" id="ACRNAN_scaffold6228.g13679.t1"/>
    </source>
</evidence>
<protein>
    <submittedName>
        <fullName evidence="2">Transposase</fullName>
    </submittedName>
</protein>
<dbReference type="Proteomes" id="UP000887540">
    <property type="component" value="Unplaced"/>
</dbReference>
<reference evidence="2" key="1">
    <citation type="submission" date="2022-11" db="UniProtKB">
        <authorList>
            <consortium name="WormBaseParasite"/>
        </authorList>
    </citation>
    <scope>IDENTIFICATION</scope>
</reference>
<dbReference type="AlphaFoldDB" id="A0A914E953"/>
<evidence type="ECO:0000313" key="1">
    <source>
        <dbReference type="Proteomes" id="UP000887540"/>
    </source>
</evidence>
<keyword evidence="1" id="KW-1185">Reference proteome</keyword>
<dbReference type="WBParaSite" id="ACRNAN_scaffold6228.g13679.t1">
    <property type="protein sequence ID" value="ACRNAN_scaffold6228.g13679.t1"/>
    <property type="gene ID" value="ACRNAN_scaffold6228.g13679"/>
</dbReference>
<organism evidence="1 2">
    <name type="scientific">Acrobeloides nanus</name>
    <dbReference type="NCBI Taxonomy" id="290746"/>
    <lineage>
        <taxon>Eukaryota</taxon>
        <taxon>Metazoa</taxon>
        <taxon>Ecdysozoa</taxon>
        <taxon>Nematoda</taxon>
        <taxon>Chromadorea</taxon>
        <taxon>Rhabditida</taxon>
        <taxon>Tylenchina</taxon>
        <taxon>Cephalobomorpha</taxon>
        <taxon>Cephaloboidea</taxon>
        <taxon>Cephalobidae</taxon>
        <taxon>Acrobeloides</taxon>
    </lineage>
</organism>